<evidence type="ECO:0000313" key="2">
    <source>
        <dbReference type="Proteomes" id="UP001151071"/>
    </source>
</evidence>
<dbReference type="Proteomes" id="UP001151071">
    <property type="component" value="Unassembled WGS sequence"/>
</dbReference>
<dbReference type="EMBL" id="JAPYYP010000048">
    <property type="protein sequence ID" value="MDA5110870.1"/>
    <property type="molecule type" value="Genomic_DNA"/>
</dbReference>
<proteinExistence type="predicted"/>
<name>A0A9X3Z5Q2_9BACL</name>
<protein>
    <submittedName>
        <fullName evidence="1">Uncharacterized protein</fullName>
    </submittedName>
</protein>
<keyword evidence="2" id="KW-1185">Reference proteome</keyword>
<accession>A0A9X3Z5Q2</accession>
<reference evidence="1" key="1">
    <citation type="submission" date="2022-12" db="EMBL/GenBank/DDBJ databases">
        <title>Draft genome sequence of the thermophilic strain Brevibacillus thermoruber HT42, isolated from Los Humeros, Puebla, Mexico, with biotechnological potential.</title>
        <authorList>
            <person name="Lara Sanchez J."/>
            <person name="Solis Palacios R."/>
            <person name="Bustos Baena A.S."/>
            <person name="Ruz Baez A.E."/>
            <person name="Espinosa Luna G."/>
            <person name="Oliart Ros R.M."/>
        </authorList>
    </citation>
    <scope>NUCLEOTIDE SEQUENCE</scope>
    <source>
        <strain evidence="1">HT42</strain>
    </source>
</reference>
<evidence type="ECO:0000313" key="1">
    <source>
        <dbReference type="EMBL" id="MDA5110870.1"/>
    </source>
</evidence>
<gene>
    <name evidence="1" type="ORF">O3V59_21250</name>
</gene>
<dbReference type="AlphaFoldDB" id="A0A9X3Z5Q2"/>
<comment type="caution">
    <text evidence="1">The sequence shown here is derived from an EMBL/GenBank/DDBJ whole genome shotgun (WGS) entry which is preliminary data.</text>
</comment>
<organism evidence="1 2">
    <name type="scientific">Brevibacillus thermoruber</name>
    <dbReference type="NCBI Taxonomy" id="33942"/>
    <lineage>
        <taxon>Bacteria</taxon>
        <taxon>Bacillati</taxon>
        <taxon>Bacillota</taxon>
        <taxon>Bacilli</taxon>
        <taxon>Bacillales</taxon>
        <taxon>Paenibacillaceae</taxon>
        <taxon>Brevibacillus</taxon>
    </lineage>
</organism>
<dbReference type="RefSeq" id="WP_271140978.1">
    <property type="nucleotide sequence ID" value="NZ_JAPYYP010000048.1"/>
</dbReference>
<sequence length="134" mass="15359">MDILSQNLESSLSIHCVELESTYYPSICLSVRVHDNGFSGENKSIWVALDDVKKFILECEQNLETIEASLVSMSSNEFCLTLQTLNFKGHLLLKYALSRTIYRDNFPMDLTTKGGFIIDFGEVEKIIRFLRTYC</sequence>